<evidence type="ECO:0000256" key="5">
    <source>
        <dbReference type="ARBA" id="ARBA00023136"/>
    </source>
</evidence>
<feature type="transmembrane region" description="Helical" evidence="6">
    <location>
        <begin position="231"/>
        <end position="250"/>
    </location>
</feature>
<dbReference type="SUPFAM" id="SSF103473">
    <property type="entry name" value="MFS general substrate transporter"/>
    <property type="match status" value="1"/>
</dbReference>
<feature type="transmembrane region" description="Helical" evidence="6">
    <location>
        <begin position="405"/>
        <end position="422"/>
    </location>
</feature>
<sequence>MSHTSARPARYGATLTAACLAVTVAQVAYSLPGALNGTFQQVFDINGAQLTWISAAFATCMVIFELTFGVIGDLFGRKRLLLGGTVLVVIGAALCLDAHSVHLMIVGQAVAGIGAGALYPISLAMIAAVAPDLQARTKAIALWAGFLSIGAAISPLMAGLFAKYGSWRGAYGVVIGAAVISFLVSLRAKDSRAPEGRKLDIPGQATLAVGLVALLWALTQGSADGFLKGQIVLGYVIAAVFLAAFVAIELRTASPLLHLNLFANRAFAISGITAVVGMFAFLGTCYSMSIWLGAVQHVEALKIGILFLFIQVPAFLLVPVVSRLIHRVSPRWVLTGGFALIAVAGFWCSTFEITTATWTAFISPLLCLGLGFALTVGSITAVALNTVAPNLAGMASATTNLLRDFGFALGPVLIGAVGTSLANSKLDKGLNQALATSGLDQAHAGAAAGIARQGGAFAINSLQVVPGQTPVPMPASLHQLAFTSLGSAGNIGLLACGICALASAALTLL</sequence>
<proteinExistence type="predicted"/>
<evidence type="ECO:0000256" key="3">
    <source>
        <dbReference type="ARBA" id="ARBA00022692"/>
    </source>
</evidence>
<dbReference type="Proteomes" id="UP000675781">
    <property type="component" value="Unassembled WGS sequence"/>
</dbReference>
<keyword evidence="2" id="KW-0813">Transport</keyword>
<keyword evidence="9" id="KW-1185">Reference proteome</keyword>
<keyword evidence="3 6" id="KW-0812">Transmembrane</keyword>
<dbReference type="GO" id="GO:0022857">
    <property type="term" value="F:transmembrane transporter activity"/>
    <property type="evidence" value="ECO:0007669"/>
    <property type="project" value="InterPro"/>
</dbReference>
<feature type="non-terminal residue" evidence="8">
    <location>
        <position position="509"/>
    </location>
</feature>
<feature type="transmembrane region" description="Helical" evidence="6">
    <location>
        <begin position="262"/>
        <end position="283"/>
    </location>
</feature>
<evidence type="ECO:0000256" key="2">
    <source>
        <dbReference type="ARBA" id="ARBA00022448"/>
    </source>
</evidence>
<evidence type="ECO:0000313" key="9">
    <source>
        <dbReference type="Proteomes" id="UP000675781"/>
    </source>
</evidence>
<dbReference type="PROSITE" id="PS50850">
    <property type="entry name" value="MFS"/>
    <property type="match status" value="1"/>
</dbReference>
<evidence type="ECO:0000313" key="8">
    <source>
        <dbReference type="EMBL" id="MBR7838880.1"/>
    </source>
</evidence>
<organism evidence="8 9">
    <name type="scientific">Actinospica durhamensis</name>
    <dbReference type="NCBI Taxonomy" id="1508375"/>
    <lineage>
        <taxon>Bacteria</taxon>
        <taxon>Bacillati</taxon>
        <taxon>Actinomycetota</taxon>
        <taxon>Actinomycetes</taxon>
        <taxon>Catenulisporales</taxon>
        <taxon>Actinospicaceae</taxon>
        <taxon>Actinospica</taxon>
    </lineage>
</organism>
<comment type="caution">
    <text evidence="8">The sequence shown here is derived from an EMBL/GenBank/DDBJ whole genome shotgun (WGS) entry which is preliminary data.</text>
</comment>
<dbReference type="AlphaFoldDB" id="A0A941EV50"/>
<feature type="transmembrane region" description="Helical" evidence="6">
    <location>
        <begin position="303"/>
        <end position="325"/>
    </location>
</feature>
<feature type="transmembrane region" description="Helical" evidence="6">
    <location>
        <begin position="480"/>
        <end position="508"/>
    </location>
</feature>
<keyword evidence="5 6" id="KW-0472">Membrane</keyword>
<reference evidence="8" key="1">
    <citation type="submission" date="2021-04" db="EMBL/GenBank/DDBJ databases">
        <title>Genome based classification of Actinospica acidithermotolerans sp. nov., an actinobacterium isolated from an Indonesian hot spring.</title>
        <authorList>
            <person name="Kusuma A.B."/>
            <person name="Putra K.E."/>
            <person name="Nafisah S."/>
            <person name="Loh J."/>
            <person name="Nouioui I."/>
            <person name="Goodfellow M."/>
        </authorList>
    </citation>
    <scope>NUCLEOTIDE SEQUENCE</scope>
    <source>
        <strain evidence="8">CSCA 57</strain>
    </source>
</reference>
<protein>
    <submittedName>
        <fullName evidence="8">MFS transporter</fullName>
    </submittedName>
</protein>
<dbReference type="PANTHER" id="PTHR42718:SF9">
    <property type="entry name" value="MAJOR FACILITATOR SUPERFAMILY MULTIDRUG TRANSPORTER MFSC"/>
    <property type="match status" value="1"/>
</dbReference>
<dbReference type="RefSeq" id="WP_212533329.1">
    <property type="nucleotide sequence ID" value="NZ_JAGSOG010000342.1"/>
</dbReference>
<feature type="transmembrane region" description="Helical" evidence="6">
    <location>
        <begin position="168"/>
        <end position="187"/>
    </location>
</feature>
<feature type="transmembrane region" description="Helical" evidence="6">
    <location>
        <begin position="140"/>
        <end position="162"/>
    </location>
</feature>
<dbReference type="InterPro" id="IPR036259">
    <property type="entry name" value="MFS_trans_sf"/>
</dbReference>
<dbReference type="InterPro" id="IPR020846">
    <property type="entry name" value="MFS_dom"/>
</dbReference>
<feature type="transmembrane region" description="Helical" evidence="6">
    <location>
        <begin position="49"/>
        <end position="68"/>
    </location>
</feature>
<dbReference type="GO" id="GO:0005886">
    <property type="term" value="C:plasma membrane"/>
    <property type="evidence" value="ECO:0007669"/>
    <property type="project" value="UniProtKB-SubCell"/>
</dbReference>
<evidence type="ECO:0000256" key="1">
    <source>
        <dbReference type="ARBA" id="ARBA00004651"/>
    </source>
</evidence>
<dbReference type="Gene3D" id="1.20.1250.20">
    <property type="entry name" value="MFS general substrate transporter like domains"/>
    <property type="match status" value="1"/>
</dbReference>
<keyword evidence="4 6" id="KW-1133">Transmembrane helix</keyword>
<dbReference type="CDD" id="cd17321">
    <property type="entry name" value="MFS_MMR_MDR_like"/>
    <property type="match status" value="1"/>
</dbReference>
<feature type="transmembrane region" description="Helical" evidence="6">
    <location>
        <begin position="105"/>
        <end position="128"/>
    </location>
</feature>
<evidence type="ECO:0000256" key="6">
    <source>
        <dbReference type="SAM" id="Phobius"/>
    </source>
</evidence>
<feature type="transmembrane region" description="Helical" evidence="6">
    <location>
        <begin position="332"/>
        <end position="354"/>
    </location>
</feature>
<evidence type="ECO:0000256" key="4">
    <source>
        <dbReference type="ARBA" id="ARBA00022989"/>
    </source>
</evidence>
<dbReference type="InterPro" id="IPR011701">
    <property type="entry name" value="MFS"/>
</dbReference>
<dbReference type="PANTHER" id="PTHR42718">
    <property type="entry name" value="MAJOR FACILITATOR SUPERFAMILY MULTIDRUG TRANSPORTER MFSC"/>
    <property type="match status" value="1"/>
</dbReference>
<comment type="subcellular location">
    <subcellularLocation>
        <location evidence="1">Cell membrane</location>
        <topology evidence="1">Multi-pass membrane protein</topology>
    </subcellularLocation>
</comment>
<gene>
    <name evidence="8" type="ORF">KDL01_36775</name>
</gene>
<evidence type="ECO:0000259" key="7">
    <source>
        <dbReference type="PROSITE" id="PS50850"/>
    </source>
</evidence>
<accession>A0A941EV50</accession>
<feature type="domain" description="Major facilitator superfamily (MFS) profile" evidence="7">
    <location>
        <begin position="14"/>
        <end position="509"/>
    </location>
</feature>
<dbReference type="Gene3D" id="1.20.1720.10">
    <property type="entry name" value="Multidrug resistance protein D"/>
    <property type="match status" value="1"/>
</dbReference>
<dbReference type="EMBL" id="JAGSOG010000342">
    <property type="protein sequence ID" value="MBR7838880.1"/>
    <property type="molecule type" value="Genomic_DNA"/>
</dbReference>
<feature type="transmembrane region" description="Helical" evidence="6">
    <location>
        <begin position="360"/>
        <end position="384"/>
    </location>
</feature>
<name>A0A941EV50_9ACTN</name>
<feature type="transmembrane region" description="Helical" evidence="6">
    <location>
        <begin position="199"/>
        <end position="219"/>
    </location>
</feature>
<feature type="transmembrane region" description="Helical" evidence="6">
    <location>
        <begin position="80"/>
        <end position="99"/>
    </location>
</feature>
<dbReference type="Pfam" id="PF07690">
    <property type="entry name" value="MFS_1"/>
    <property type="match status" value="1"/>
</dbReference>